<dbReference type="Gene3D" id="3.40.1720.10">
    <property type="entry name" value="Streptococcus thermophilus LMG 18311 protein like"/>
    <property type="match status" value="1"/>
</dbReference>
<dbReference type="InterPro" id="IPR038226">
    <property type="entry name" value="LMG18311-like_sf"/>
</dbReference>
<dbReference type="Pfam" id="PF08860">
    <property type="entry name" value="DUF1827"/>
    <property type="match status" value="1"/>
</dbReference>
<dbReference type="EMBL" id="NGJZ01000001">
    <property type="protein sequence ID" value="RSU08062.1"/>
    <property type="molecule type" value="Genomic_DNA"/>
</dbReference>
<accession>A0A430AIY0</accession>
<evidence type="ECO:0000313" key="2">
    <source>
        <dbReference type="Proteomes" id="UP000288669"/>
    </source>
</evidence>
<dbReference type="AlphaFoldDB" id="A0A430AIY0"/>
<dbReference type="Proteomes" id="UP000288669">
    <property type="component" value="Unassembled WGS sequence"/>
</dbReference>
<evidence type="ECO:0008006" key="3">
    <source>
        <dbReference type="Google" id="ProtNLM"/>
    </source>
</evidence>
<reference evidence="1 2" key="1">
    <citation type="submission" date="2017-05" db="EMBL/GenBank/DDBJ databases">
        <title>Vagococcus spp. assemblies.</title>
        <authorList>
            <person name="Gulvik C.A."/>
        </authorList>
    </citation>
    <scope>NUCLEOTIDE SEQUENCE [LARGE SCALE GENOMIC DNA]</scope>
    <source>
        <strain evidence="1 2">DSM 24756</strain>
    </source>
</reference>
<organism evidence="1 2">
    <name type="scientific">Vagococcus entomophilus</name>
    <dbReference type="NCBI Taxonomy" id="1160095"/>
    <lineage>
        <taxon>Bacteria</taxon>
        <taxon>Bacillati</taxon>
        <taxon>Bacillota</taxon>
        <taxon>Bacilli</taxon>
        <taxon>Lactobacillales</taxon>
        <taxon>Enterococcaceae</taxon>
        <taxon>Vagococcus</taxon>
    </lineage>
</organism>
<gene>
    <name evidence="1" type="ORF">CBF30_02125</name>
</gene>
<protein>
    <recommendedName>
        <fullName evidence="3">Ribose-5-phosphate isomerase</fullName>
    </recommendedName>
</protein>
<comment type="caution">
    <text evidence="1">The sequence shown here is derived from an EMBL/GenBank/DDBJ whole genome shotgun (WGS) entry which is preliminary data.</text>
</comment>
<dbReference type="InterPro" id="IPR014959">
    <property type="entry name" value="DUF1827"/>
</dbReference>
<name>A0A430AIY0_9ENTE</name>
<sequence>MKLIDVTNSHSSLVRSQLDNTDAQQVRVYSLGNTTVIYTISPKHDEIALINKQRSITPEEINTVMEHLTAHPLDRDACELIETDKLVEISIPKK</sequence>
<dbReference type="RefSeq" id="WP_126822289.1">
    <property type="nucleotide sequence ID" value="NZ_JBHLWU010000001.1"/>
</dbReference>
<evidence type="ECO:0000313" key="1">
    <source>
        <dbReference type="EMBL" id="RSU08062.1"/>
    </source>
</evidence>
<proteinExistence type="predicted"/>
<dbReference type="OrthoDB" id="2308827at2"/>
<keyword evidence="2" id="KW-1185">Reference proteome</keyword>